<dbReference type="InterPro" id="IPR056798">
    <property type="entry name" value="ADH_Fe_C"/>
</dbReference>
<evidence type="ECO:0000259" key="2">
    <source>
        <dbReference type="Pfam" id="PF00465"/>
    </source>
</evidence>
<dbReference type="InterPro" id="IPR017775">
    <property type="entry name" value="ADH_Fe_PsrA-like"/>
</dbReference>
<dbReference type="AlphaFoldDB" id="A0A501XLK0"/>
<organism evidence="4 5">
    <name type="scientific">Sandaracinobacter neustonicus</name>
    <dbReference type="NCBI Taxonomy" id="1715348"/>
    <lineage>
        <taxon>Bacteria</taxon>
        <taxon>Pseudomonadati</taxon>
        <taxon>Pseudomonadota</taxon>
        <taxon>Alphaproteobacteria</taxon>
        <taxon>Sphingomonadales</taxon>
        <taxon>Sphingosinicellaceae</taxon>
        <taxon>Sandaracinobacter</taxon>
    </lineage>
</organism>
<dbReference type="PROSITE" id="PS00913">
    <property type="entry name" value="ADH_IRON_1"/>
    <property type="match status" value="1"/>
</dbReference>
<accession>A0A501XLK0</accession>
<reference evidence="4 5" key="1">
    <citation type="submission" date="2019-06" db="EMBL/GenBank/DDBJ databases">
        <authorList>
            <person name="Lee I."/>
            <person name="Jang G.I."/>
            <person name="Hwang C.Y."/>
        </authorList>
    </citation>
    <scope>NUCLEOTIDE SEQUENCE [LARGE SCALE GENOMIC DNA]</scope>
    <source>
        <strain evidence="4 5">PAMC 28131</strain>
    </source>
</reference>
<dbReference type="Pfam" id="PF00465">
    <property type="entry name" value="Fe-ADH"/>
    <property type="match status" value="1"/>
</dbReference>
<dbReference type="InterPro" id="IPR001670">
    <property type="entry name" value="ADH_Fe/GldA"/>
</dbReference>
<gene>
    <name evidence="4" type="ORF">FJQ54_08140</name>
</gene>
<keyword evidence="5" id="KW-1185">Reference proteome</keyword>
<dbReference type="GO" id="GO:0004022">
    <property type="term" value="F:alcohol dehydrogenase (NAD+) activity"/>
    <property type="evidence" value="ECO:0007669"/>
    <property type="project" value="TreeGrafter"/>
</dbReference>
<evidence type="ECO:0000256" key="1">
    <source>
        <dbReference type="ARBA" id="ARBA00023002"/>
    </source>
</evidence>
<proteinExistence type="predicted"/>
<dbReference type="Gene3D" id="1.20.1090.10">
    <property type="entry name" value="Dehydroquinate synthase-like - alpha domain"/>
    <property type="match status" value="1"/>
</dbReference>
<dbReference type="GO" id="GO:0017000">
    <property type="term" value="P:antibiotic biosynthetic process"/>
    <property type="evidence" value="ECO:0007669"/>
    <property type="project" value="InterPro"/>
</dbReference>
<comment type="caution">
    <text evidence="4">The sequence shown here is derived from an EMBL/GenBank/DDBJ whole genome shotgun (WGS) entry which is preliminary data.</text>
</comment>
<dbReference type="Pfam" id="PF25137">
    <property type="entry name" value="ADH_Fe_C"/>
    <property type="match status" value="1"/>
</dbReference>
<evidence type="ECO:0000313" key="4">
    <source>
        <dbReference type="EMBL" id="TPE61552.1"/>
    </source>
</evidence>
<dbReference type="Proteomes" id="UP000319897">
    <property type="component" value="Unassembled WGS sequence"/>
</dbReference>
<sequence>MNKWSFHNPVHLHFGEGVLDDIGTLLSGRSYLLVTHRDDVMSPWRDRIAMHCGAPDLALDEIEPNPSLEMLRRLTTVMSAADIEPEVIIALGGGSVIDTAKFLAAGRGCYRAAVQYIDGGTPLPRRPLPIIAIPTTAGTGSDLTKWATVWDTVRGRKLSLEHDGLYPEATVIDPLLMASLPWSVTLSSGLDALSHALESIWNVNANPLTRRFAVNAARDIMAALQRLGRNPDDRNGRLQMALGAMRAGLAFSNTRTAVAHNISYPLTLNHDVPHGIACSFCLPEVMEAVIGIDAASDEALAEIFGVLPDAPARLRAFLNDLDVPAAAAAFGVEDSEWRMIVERAFAGPRGRNFIGAQARFPWRTGAPDDDRGQS</sequence>
<feature type="domain" description="Fe-containing alcohol dehydrogenase-like C-terminal" evidence="3">
    <location>
        <begin position="186"/>
        <end position="345"/>
    </location>
</feature>
<dbReference type="OrthoDB" id="9815791at2"/>
<dbReference type="InterPro" id="IPR039697">
    <property type="entry name" value="Alcohol_dehydrogenase_Fe"/>
</dbReference>
<dbReference type="RefSeq" id="WP_140927924.1">
    <property type="nucleotide sequence ID" value="NZ_VFSU01000022.1"/>
</dbReference>
<dbReference type="InterPro" id="IPR018211">
    <property type="entry name" value="ADH_Fe_CS"/>
</dbReference>
<feature type="domain" description="Alcohol dehydrogenase iron-type/glycerol dehydrogenase GldA" evidence="2">
    <location>
        <begin position="9"/>
        <end position="174"/>
    </location>
</feature>
<dbReference type="CDD" id="cd08182">
    <property type="entry name" value="HEPD"/>
    <property type="match status" value="1"/>
</dbReference>
<name>A0A501XLK0_9SPHN</name>
<dbReference type="InterPro" id="IPR035873">
    <property type="entry name" value="PhpC"/>
</dbReference>
<protein>
    <submittedName>
        <fullName evidence="4">Iron-containing alcohol dehydrogenase</fullName>
    </submittedName>
</protein>
<dbReference type="PANTHER" id="PTHR11496:SF83">
    <property type="entry name" value="HYDROXYACID-OXOACID TRANSHYDROGENASE, MITOCHONDRIAL"/>
    <property type="match status" value="1"/>
</dbReference>
<keyword evidence="1" id="KW-0560">Oxidoreductase</keyword>
<dbReference type="Gene3D" id="3.40.50.1970">
    <property type="match status" value="1"/>
</dbReference>
<evidence type="ECO:0000313" key="5">
    <source>
        <dbReference type="Proteomes" id="UP000319897"/>
    </source>
</evidence>
<dbReference type="EMBL" id="VFSU01000022">
    <property type="protein sequence ID" value="TPE61552.1"/>
    <property type="molecule type" value="Genomic_DNA"/>
</dbReference>
<evidence type="ECO:0000259" key="3">
    <source>
        <dbReference type="Pfam" id="PF25137"/>
    </source>
</evidence>
<dbReference type="NCBIfam" id="TIGR03405">
    <property type="entry name" value="Phn_Fe-ADH"/>
    <property type="match status" value="1"/>
</dbReference>
<dbReference type="SUPFAM" id="SSF56796">
    <property type="entry name" value="Dehydroquinate synthase-like"/>
    <property type="match status" value="1"/>
</dbReference>
<dbReference type="PANTHER" id="PTHR11496">
    <property type="entry name" value="ALCOHOL DEHYDROGENASE"/>
    <property type="match status" value="1"/>
</dbReference>
<dbReference type="GO" id="GO:0046872">
    <property type="term" value="F:metal ion binding"/>
    <property type="evidence" value="ECO:0007669"/>
    <property type="project" value="InterPro"/>
</dbReference>